<dbReference type="InParanoid" id="A0A2G4YSH7"/>
<name>A0A2G4YSH7_9PROT</name>
<dbReference type="AlphaFoldDB" id="A0A2G4YSH7"/>
<reference evidence="1 2" key="1">
    <citation type="submission" date="2017-10" db="EMBL/GenBank/DDBJ databases">
        <title>Frigbacter circumglobatus gen. nov. sp. nov., isolated from sediment cultured in situ.</title>
        <authorList>
            <person name="Zhao Z."/>
        </authorList>
    </citation>
    <scope>NUCLEOTIDE SEQUENCE [LARGE SCALE GENOMIC DNA]</scope>
    <source>
        <strain evidence="1 2">ZYL</strain>
    </source>
</reference>
<evidence type="ECO:0000313" key="1">
    <source>
        <dbReference type="EMBL" id="PHZ85217.1"/>
    </source>
</evidence>
<dbReference type="PANTHER" id="PTHR42923:SF3">
    <property type="entry name" value="PROTOPORPHYRINOGEN OXIDASE"/>
    <property type="match status" value="1"/>
</dbReference>
<dbReference type="InterPro" id="IPR036188">
    <property type="entry name" value="FAD/NAD-bd_sf"/>
</dbReference>
<dbReference type="InterPro" id="IPR050464">
    <property type="entry name" value="Zeta_carotene_desat/Oxidored"/>
</dbReference>
<dbReference type="RefSeq" id="WP_099472105.1">
    <property type="nucleotide sequence ID" value="NZ_CP041025.1"/>
</dbReference>
<keyword evidence="2" id="KW-1185">Reference proteome</keyword>
<dbReference type="Pfam" id="PF13450">
    <property type="entry name" value="NAD_binding_8"/>
    <property type="match status" value="1"/>
</dbReference>
<comment type="caution">
    <text evidence="1">The sequence shown here is derived from an EMBL/GenBank/DDBJ whole genome shotgun (WGS) entry which is preliminary data.</text>
</comment>
<sequence>MTDYKGDGITRRDFIGGVALGLTPGGVVSPFSVLANGPVSGQFYPPGLTGMRGNHKGSFEAAHALAWEGNIWPEPATITDEIYDLIVVGAGLSGLASAHLYLQKNPEARILLLDNHDDFGGHAKRNEFKVNGKTLIGYGGSQSIDGPALYSPQAQQILVDLGVEVDRFYRYYDQDFYQKHQMTEKIFFDKAHFEAARLEDNFYEADEGAVDHIINRYPLSPEDKNALRYLWRGQEDYLAGNETAEKITLLRSVSYEGFLRDHARMPEDVISLLRNIHAGFWGLGFDALSALEAYRLEMPGFDAMELGPVPKTYSWDQPYIFHFPDGNASLARLLVRRLIPETAQGRTMEDIVRSKFDYGQLDQPTSMVRIRLSATVVKVENRSDGEAVDAFYLQKGEVEKVRARHVIMACNNNILPHICPDMPEKQIEALKFPEKVPLTYINVALTNWRAFKRAGCSAVHAPHGFFHDMVLDFPVSMGGYDFSSTPDQPILLHMVHTPLRQGEGLSAREQHRQGRHDIYNMSFADYETEIRRHLEAILGPYGFNFDDDIAAITVNRWPHGYAYEYNELWEPWDWVDGKHAGPHIIGRQKMGRVSIANSDSEASAYVNAAFDAAYRAVEEQGG</sequence>
<dbReference type="PROSITE" id="PS51318">
    <property type="entry name" value="TAT"/>
    <property type="match status" value="1"/>
</dbReference>
<dbReference type="EMBL" id="PDEM01000016">
    <property type="protein sequence ID" value="PHZ85217.1"/>
    <property type="molecule type" value="Genomic_DNA"/>
</dbReference>
<dbReference type="GO" id="GO:0016491">
    <property type="term" value="F:oxidoreductase activity"/>
    <property type="evidence" value="ECO:0007669"/>
    <property type="project" value="TreeGrafter"/>
</dbReference>
<accession>A0A2G4YSH7</accession>
<dbReference type="PANTHER" id="PTHR42923">
    <property type="entry name" value="PROTOPORPHYRINOGEN OXIDASE"/>
    <property type="match status" value="1"/>
</dbReference>
<dbReference type="OrthoDB" id="231484at2"/>
<dbReference type="Gene3D" id="3.50.50.60">
    <property type="entry name" value="FAD/NAD(P)-binding domain"/>
    <property type="match status" value="1"/>
</dbReference>
<dbReference type="Proteomes" id="UP000229730">
    <property type="component" value="Unassembled WGS sequence"/>
</dbReference>
<protein>
    <submittedName>
        <fullName evidence="1">Twin-arginine translocation pathway signal</fullName>
    </submittedName>
</protein>
<organism evidence="1 2">
    <name type="scientific">Paremcibacter congregatus</name>
    <dbReference type="NCBI Taxonomy" id="2043170"/>
    <lineage>
        <taxon>Bacteria</taxon>
        <taxon>Pseudomonadati</taxon>
        <taxon>Pseudomonadota</taxon>
        <taxon>Alphaproteobacteria</taxon>
        <taxon>Emcibacterales</taxon>
        <taxon>Emcibacteraceae</taxon>
        <taxon>Paremcibacter</taxon>
    </lineage>
</organism>
<evidence type="ECO:0000313" key="2">
    <source>
        <dbReference type="Proteomes" id="UP000229730"/>
    </source>
</evidence>
<proteinExistence type="predicted"/>
<gene>
    <name evidence="1" type="ORF">CRD36_07355</name>
</gene>
<dbReference type="SUPFAM" id="SSF51905">
    <property type="entry name" value="FAD/NAD(P)-binding domain"/>
    <property type="match status" value="2"/>
</dbReference>
<dbReference type="InterPro" id="IPR006311">
    <property type="entry name" value="TAT_signal"/>
</dbReference>